<feature type="non-terminal residue" evidence="1">
    <location>
        <position position="1"/>
    </location>
</feature>
<reference evidence="1" key="1">
    <citation type="submission" date="2023-10" db="EMBL/GenBank/DDBJ databases">
        <title>Genome assembly of Pristionchus species.</title>
        <authorList>
            <person name="Yoshida K."/>
            <person name="Sommer R.J."/>
        </authorList>
    </citation>
    <scope>NUCLEOTIDE SEQUENCE</scope>
    <source>
        <strain evidence="1">RS5133</strain>
    </source>
</reference>
<name>A0AAV5WRH3_9BILA</name>
<proteinExistence type="predicted"/>
<gene>
    <name evidence="1" type="ORF">PFISCL1PPCAC_24145</name>
</gene>
<evidence type="ECO:0000313" key="1">
    <source>
        <dbReference type="EMBL" id="GMT32848.1"/>
    </source>
</evidence>
<dbReference type="EMBL" id="BTSY01000006">
    <property type="protein sequence ID" value="GMT32848.1"/>
    <property type="molecule type" value="Genomic_DNA"/>
</dbReference>
<dbReference type="Proteomes" id="UP001432322">
    <property type="component" value="Unassembled WGS sequence"/>
</dbReference>
<evidence type="ECO:0000313" key="2">
    <source>
        <dbReference type="Proteomes" id="UP001432322"/>
    </source>
</evidence>
<accession>A0AAV5WRH3</accession>
<organism evidence="1 2">
    <name type="scientific">Pristionchus fissidentatus</name>
    <dbReference type="NCBI Taxonomy" id="1538716"/>
    <lineage>
        <taxon>Eukaryota</taxon>
        <taxon>Metazoa</taxon>
        <taxon>Ecdysozoa</taxon>
        <taxon>Nematoda</taxon>
        <taxon>Chromadorea</taxon>
        <taxon>Rhabditida</taxon>
        <taxon>Rhabditina</taxon>
        <taxon>Diplogasteromorpha</taxon>
        <taxon>Diplogasteroidea</taxon>
        <taxon>Neodiplogasteridae</taxon>
        <taxon>Pristionchus</taxon>
    </lineage>
</organism>
<keyword evidence="2" id="KW-1185">Reference proteome</keyword>
<dbReference type="AlphaFoldDB" id="A0AAV5WRH3"/>
<comment type="caution">
    <text evidence="1">The sequence shown here is derived from an EMBL/GenBank/DDBJ whole genome shotgun (WGS) entry which is preliminary data.</text>
</comment>
<sequence>TTDFQKKKAEEAQQQKIRWASWEREEVEAEARAREWDAYWDRRRQEDDDLWRNKDFANAVDKASRAGYKGKHGNFDVPEESKIELEALYLQVTVGNYGYGSCDY</sequence>
<protein>
    <submittedName>
        <fullName evidence="1">Uncharacterized protein</fullName>
    </submittedName>
</protein>